<sequence length="353" mass="38188">MLNITKYIIALATVFTVTDSYAASALDVSPICKTVGKDLDSYINRGSHCLISDQGEIPLTDAKGLNVGTAKITAYVYSDNPKNALTWTYKYKLRTQIIGKPGDSLKVRPELYCYDCTAKTVYGNPINLVNGLSAESTTTFTPSNSALADQNPLFLSPSVRFQVVKSNESFDNAANFEPGIYNPSVRCDIGKAKANTKGCVYPTAPAVMTTIKLTDPDVDESAKHIKEAFLAGKPGQFIAASPNSIFRSSSARPLTRLRDAAQRKANRAESVKMCKIKYGPSVGSKCFFTGDSDEVATDCDCDEFPFAATNQGGTDASVKKIDASDNRRAGSRLGTFFNAERVLDGDEFFLNVD</sequence>
<keyword evidence="4" id="KW-1185">Reference proteome</keyword>
<dbReference type="InterPro" id="IPR029476">
    <property type="entry name" value="DNase_NucA_NucB"/>
</dbReference>
<dbReference type="Pfam" id="PF14040">
    <property type="entry name" value="DNase_NucA_NucB"/>
    <property type="match status" value="1"/>
</dbReference>
<accession>A0A829HIN5</accession>
<dbReference type="EMBL" id="ATGG01000011">
    <property type="protein sequence ID" value="EPF88215.1"/>
    <property type="molecule type" value="Genomic_DNA"/>
</dbReference>
<proteinExistence type="predicted"/>
<keyword evidence="1" id="KW-0732">Signal</keyword>
<name>A0A829HIN5_9GAMM</name>
<evidence type="ECO:0000256" key="1">
    <source>
        <dbReference type="SAM" id="SignalP"/>
    </source>
</evidence>
<evidence type="ECO:0000259" key="2">
    <source>
        <dbReference type="Pfam" id="PF14040"/>
    </source>
</evidence>
<gene>
    <name evidence="3" type="ORF">F957_01502</name>
</gene>
<dbReference type="AlphaFoldDB" id="A0A829HIN5"/>
<comment type="caution">
    <text evidence="3">The sequence shown here is derived from an EMBL/GenBank/DDBJ whole genome shotgun (WGS) entry which is preliminary data.</text>
</comment>
<dbReference type="Proteomes" id="UP000014523">
    <property type="component" value="Unassembled WGS sequence"/>
</dbReference>
<organism evidence="3 4">
    <name type="scientific">Acinetobacter gyllenbergii CIP 110306 = MTCC 11365</name>
    <dbReference type="NCBI Taxonomy" id="1217657"/>
    <lineage>
        <taxon>Bacteria</taxon>
        <taxon>Pseudomonadati</taxon>
        <taxon>Pseudomonadota</taxon>
        <taxon>Gammaproteobacteria</taxon>
        <taxon>Moraxellales</taxon>
        <taxon>Moraxellaceae</taxon>
        <taxon>Acinetobacter</taxon>
    </lineage>
</organism>
<dbReference type="RefSeq" id="WP_016540029.1">
    <property type="nucleotide sequence ID" value="NZ_ASQH01000001.1"/>
</dbReference>
<evidence type="ECO:0000313" key="4">
    <source>
        <dbReference type="Proteomes" id="UP000014523"/>
    </source>
</evidence>
<feature type="signal peptide" evidence="1">
    <location>
        <begin position="1"/>
        <end position="22"/>
    </location>
</feature>
<evidence type="ECO:0000313" key="3">
    <source>
        <dbReference type="EMBL" id="EPF88215.1"/>
    </source>
</evidence>
<feature type="chain" id="PRO_5032853118" description="Deoxyribonuclease NucA/NucB domain-containing protein" evidence="1">
    <location>
        <begin position="23"/>
        <end position="353"/>
    </location>
</feature>
<protein>
    <recommendedName>
        <fullName evidence="2">Deoxyribonuclease NucA/NucB domain-containing protein</fullName>
    </recommendedName>
</protein>
<reference evidence="3 4" key="1">
    <citation type="submission" date="2013-06" db="EMBL/GenBank/DDBJ databases">
        <title>The Genome Sequence of Acinetobacter gyllenbergii CIP 110306.</title>
        <authorList>
            <consortium name="The Broad Institute Genome Sequencing Platform"/>
            <consortium name="The Broad Institute Genome Sequencing Center for Infectious Disease"/>
            <person name="Cerqueira G."/>
            <person name="Feldgarden M."/>
            <person name="Courvalin P."/>
            <person name="Perichon B."/>
            <person name="Grillot-Courvalin C."/>
            <person name="Clermont D."/>
            <person name="Rocha E."/>
            <person name="Yoon E.-J."/>
            <person name="Nemec A."/>
            <person name="Young S.K."/>
            <person name="Zeng Q."/>
            <person name="Gargeya S."/>
            <person name="Fitzgerald M."/>
            <person name="Abouelleil A."/>
            <person name="Alvarado L."/>
            <person name="Berlin A.M."/>
            <person name="Chapman S.B."/>
            <person name="Dewar J."/>
            <person name="Goldberg J."/>
            <person name="Griggs A."/>
            <person name="Gujja S."/>
            <person name="Hansen M."/>
            <person name="Howarth C."/>
            <person name="Imamovic A."/>
            <person name="Larimer J."/>
            <person name="McCowan C."/>
            <person name="Murphy C."/>
            <person name="Pearson M."/>
            <person name="Priest M."/>
            <person name="Roberts A."/>
            <person name="Saif S."/>
            <person name="Shea T."/>
            <person name="Sykes S."/>
            <person name="Wortman J."/>
            <person name="Nusbaum C."/>
            <person name="Birren B."/>
        </authorList>
    </citation>
    <scope>NUCLEOTIDE SEQUENCE [LARGE SCALE GENOMIC DNA]</scope>
    <source>
        <strain evidence="3 4">CIP 110306</strain>
    </source>
</reference>
<feature type="domain" description="Deoxyribonuclease NucA/NucB" evidence="2">
    <location>
        <begin position="297"/>
        <end position="348"/>
    </location>
</feature>